<feature type="region of interest" description="Disordered" evidence="2">
    <location>
        <begin position="630"/>
        <end position="715"/>
    </location>
</feature>
<dbReference type="AlphaFoldDB" id="A0A9P6T087"/>
<feature type="compositionally biased region" description="Polar residues" evidence="2">
    <location>
        <begin position="701"/>
        <end position="713"/>
    </location>
</feature>
<feature type="compositionally biased region" description="Low complexity" evidence="2">
    <location>
        <begin position="123"/>
        <end position="139"/>
    </location>
</feature>
<evidence type="ECO:0000313" key="3">
    <source>
        <dbReference type="EMBL" id="KAG0015562.1"/>
    </source>
</evidence>
<organism evidence="3 4">
    <name type="scientific">Entomortierella chlamydospora</name>
    <dbReference type="NCBI Taxonomy" id="101097"/>
    <lineage>
        <taxon>Eukaryota</taxon>
        <taxon>Fungi</taxon>
        <taxon>Fungi incertae sedis</taxon>
        <taxon>Mucoromycota</taxon>
        <taxon>Mortierellomycotina</taxon>
        <taxon>Mortierellomycetes</taxon>
        <taxon>Mortierellales</taxon>
        <taxon>Mortierellaceae</taxon>
        <taxon>Entomortierella</taxon>
    </lineage>
</organism>
<keyword evidence="4" id="KW-1185">Reference proteome</keyword>
<feature type="compositionally biased region" description="Polar residues" evidence="2">
    <location>
        <begin position="341"/>
        <end position="359"/>
    </location>
</feature>
<feature type="compositionally biased region" description="Basic and acidic residues" evidence="2">
    <location>
        <begin position="763"/>
        <end position="777"/>
    </location>
</feature>
<feature type="coiled-coil region" evidence="1">
    <location>
        <begin position="176"/>
        <end position="224"/>
    </location>
</feature>
<reference evidence="3" key="1">
    <citation type="journal article" date="2020" name="Fungal Divers.">
        <title>Resolving the Mortierellaceae phylogeny through synthesis of multi-gene phylogenetics and phylogenomics.</title>
        <authorList>
            <person name="Vandepol N."/>
            <person name="Liber J."/>
            <person name="Desiro A."/>
            <person name="Na H."/>
            <person name="Kennedy M."/>
            <person name="Barry K."/>
            <person name="Grigoriev I.V."/>
            <person name="Miller A.N."/>
            <person name="O'Donnell K."/>
            <person name="Stajich J.E."/>
            <person name="Bonito G."/>
        </authorList>
    </citation>
    <scope>NUCLEOTIDE SEQUENCE</scope>
    <source>
        <strain evidence="3">NRRL 2769</strain>
    </source>
</reference>
<protein>
    <submittedName>
        <fullName evidence="3">Uncharacterized protein</fullName>
    </submittedName>
</protein>
<proteinExistence type="predicted"/>
<dbReference type="EMBL" id="JAAAID010000616">
    <property type="protein sequence ID" value="KAG0015562.1"/>
    <property type="molecule type" value="Genomic_DNA"/>
</dbReference>
<accession>A0A9P6T087</accession>
<feature type="compositionally biased region" description="Low complexity" evidence="2">
    <location>
        <begin position="812"/>
        <end position="826"/>
    </location>
</feature>
<keyword evidence="1" id="KW-0175">Coiled coil</keyword>
<feature type="region of interest" description="Disordered" evidence="2">
    <location>
        <begin position="540"/>
        <end position="569"/>
    </location>
</feature>
<feature type="region of interest" description="Disordered" evidence="2">
    <location>
        <begin position="286"/>
        <end position="432"/>
    </location>
</feature>
<comment type="caution">
    <text evidence="3">The sequence shown here is derived from an EMBL/GenBank/DDBJ whole genome shotgun (WGS) entry which is preliminary data.</text>
</comment>
<feature type="compositionally biased region" description="Polar residues" evidence="2">
    <location>
        <begin position="84"/>
        <end position="108"/>
    </location>
</feature>
<feature type="compositionally biased region" description="Basic and acidic residues" evidence="2">
    <location>
        <begin position="374"/>
        <end position="387"/>
    </location>
</feature>
<evidence type="ECO:0000256" key="2">
    <source>
        <dbReference type="SAM" id="MobiDB-lite"/>
    </source>
</evidence>
<dbReference type="OrthoDB" id="2422919at2759"/>
<feature type="compositionally biased region" description="Acidic residues" evidence="2">
    <location>
        <begin position="287"/>
        <end position="305"/>
    </location>
</feature>
<feature type="region of interest" description="Disordered" evidence="2">
    <location>
        <begin position="884"/>
        <end position="937"/>
    </location>
</feature>
<feature type="compositionally biased region" description="Polar residues" evidence="2">
    <location>
        <begin position="797"/>
        <end position="811"/>
    </location>
</feature>
<feature type="region of interest" description="Disordered" evidence="2">
    <location>
        <begin position="1"/>
        <end position="23"/>
    </location>
</feature>
<dbReference type="Proteomes" id="UP000703661">
    <property type="component" value="Unassembled WGS sequence"/>
</dbReference>
<sequence>MNQSAQSSSQPLLRHSPSDYEQEAVVRTTVTYISEFVERDGEEESLETNPYSCGEPEKGNLFGSKADSISNAKESETIEPLIHNTISKNDNDSPMDQLTLSPSSQSPETKLLPIHHEDEESEQPQQTQYPQSSTQQSYETGSKSLTKPSRLAIPRAIYYRTSPGERSLPRYQTRTLNRLEVENAYLTSQNSSLNKDIQYCRQTVQALKHILAQKEEMIDRMRSEFQRAYLKTKFMESILAEHQNFGGRGFINPASGSEEEMFFQQGFEGQDDQQLEYLMRQLREDGLSEEEDISDESESISDDQDMPVHELGTDEEEDRHDHDEDHNQDDDKSGGEELYQVESSKSQEQNEGLPSPSSQRFRELSLGMSSHATSSDDRARMQSEHALETTPLSQSIALHNPSSESSRKPGSSRHQVIRRRPRLQLSPTSSVSMSTLPSAMEVFKDSLAMPSEGSNLNLTSSSPAARPDSAMGFNNGDENAERMTRQNVGCALRDSGHFPSEFFSLDEGNISYHVTLTEPIECQSPVNGLHFEFVCVSEPLTENSGDEEEEERAVEEEEDEEEEKERLTCSTTDPAKIISYRDISLPPDSYPHLGTSPPTALPTLLAPIHIEASASSTTLTTGSTISLEVGRVNGDRDDDDALLLGSNQRVIDSSKDPSEYDFDEDKSESSSTTMMAPLTRASDDADTPSSSTTPADVVTPLTASPQVGAQSTLVRDEESSSLQFFMQQDQVFHVEHENTNGIEDPPLLLGSNTSSKIKGKAGLYRDRSKTLPGDKSKSKLNPDSISPASTLLPANAASVSGSTSITKTLPVSTDSADSADTESTSARMVSEKQENSTPFLSRIWRLFAGSRQPTRGAKYRRRTIDAGTDDRAWLIMDEEATARPTSPMWNGALKGKKSAESVVTGKGSGIRRLGSRSRSRTQLTSTVESRDPSRDGH</sequence>
<feature type="compositionally biased region" description="Basic and acidic residues" evidence="2">
    <location>
        <begin position="928"/>
        <end position="937"/>
    </location>
</feature>
<feature type="compositionally biased region" description="Low complexity" evidence="2">
    <location>
        <begin position="687"/>
        <end position="700"/>
    </location>
</feature>
<feature type="compositionally biased region" description="Acidic residues" evidence="2">
    <location>
        <begin position="544"/>
        <end position="563"/>
    </location>
</feature>
<feature type="compositionally biased region" description="Basic and acidic residues" evidence="2">
    <location>
        <begin position="319"/>
        <end position="335"/>
    </location>
</feature>
<gene>
    <name evidence="3" type="ORF">BGZ80_009781</name>
</gene>
<evidence type="ECO:0000313" key="4">
    <source>
        <dbReference type="Proteomes" id="UP000703661"/>
    </source>
</evidence>
<name>A0A9P6T087_9FUNG</name>
<evidence type="ECO:0000256" key="1">
    <source>
        <dbReference type="SAM" id="Coils"/>
    </source>
</evidence>
<feature type="compositionally biased region" description="Polar residues" evidence="2">
    <location>
        <begin position="1"/>
        <end position="11"/>
    </location>
</feature>
<feature type="compositionally biased region" description="Polar residues" evidence="2">
    <location>
        <begin position="779"/>
        <end position="789"/>
    </location>
</feature>
<feature type="region of interest" description="Disordered" evidence="2">
    <location>
        <begin position="742"/>
        <end position="834"/>
    </location>
</feature>
<feature type="region of interest" description="Disordered" evidence="2">
    <location>
        <begin position="36"/>
        <end position="146"/>
    </location>
</feature>
<feature type="compositionally biased region" description="Low complexity" evidence="2">
    <location>
        <begin position="401"/>
        <end position="413"/>
    </location>
</feature>